<organism evidence="2 3">
    <name type="scientific">Nephila pilipes</name>
    <name type="common">Giant wood spider</name>
    <name type="synonym">Nephila maculata</name>
    <dbReference type="NCBI Taxonomy" id="299642"/>
    <lineage>
        <taxon>Eukaryota</taxon>
        <taxon>Metazoa</taxon>
        <taxon>Ecdysozoa</taxon>
        <taxon>Arthropoda</taxon>
        <taxon>Chelicerata</taxon>
        <taxon>Arachnida</taxon>
        <taxon>Araneae</taxon>
        <taxon>Araneomorphae</taxon>
        <taxon>Entelegynae</taxon>
        <taxon>Araneoidea</taxon>
        <taxon>Nephilidae</taxon>
        <taxon>Nephila</taxon>
    </lineage>
</organism>
<feature type="domain" description="Transposase Tc1-like" evidence="1">
    <location>
        <begin position="53"/>
        <end position="118"/>
    </location>
</feature>
<protein>
    <recommendedName>
        <fullName evidence="1">Transposase Tc1-like domain-containing protein</fullName>
    </recommendedName>
</protein>
<evidence type="ECO:0000313" key="2">
    <source>
        <dbReference type="EMBL" id="GFT46810.1"/>
    </source>
</evidence>
<dbReference type="Proteomes" id="UP000887013">
    <property type="component" value="Unassembled WGS sequence"/>
</dbReference>
<evidence type="ECO:0000313" key="3">
    <source>
        <dbReference type="Proteomes" id="UP000887013"/>
    </source>
</evidence>
<dbReference type="GO" id="GO:0006313">
    <property type="term" value="P:DNA transposition"/>
    <property type="evidence" value="ECO:0007669"/>
    <property type="project" value="InterPro"/>
</dbReference>
<accession>A0A8X6P3X2</accession>
<dbReference type="InterPro" id="IPR002492">
    <property type="entry name" value="Transposase_Tc1-like"/>
</dbReference>
<comment type="caution">
    <text evidence="2">The sequence shown here is derived from an EMBL/GenBank/DDBJ whole genome shotgun (WGS) entry which is preliminary data.</text>
</comment>
<proteinExistence type="predicted"/>
<feature type="non-terminal residue" evidence="2">
    <location>
        <position position="1"/>
    </location>
</feature>
<name>A0A8X6P3X2_NEPPI</name>
<dbReference type="GO" id="GO:0003677">
    <property type="term" value="F:DNA binding"/>
    <property type="evidence" value="ECO:0007669"/>
    <property type="project" value="InterPro"/>
</dbReference>
<sequence length="246" mass="29507">NNMEEIVEFYESRMNQVELERIVVNYWVNQTSIENKKKSGRIRKTSPTTDDLIFLMSTANPFMSAAELKDLLKLSLSKQTIRNRLKEKGLSNYTAVKKEFLTTQHKQKRLEFAHKYQNWTAEQWKKVCFSDEKVFSTFGKGDDKDETIESKLVDSMYEISYNHFKTSIEKFLDCNIWRKTLNFAKKVEFYRDLAWCDMDFQQMAQEFISKNEHRADYMKQFLLDKEHFKNFTKKVETMYLTNSKQD</sequence>
<dbReference type="OrthoDB" id="6417450at2759"/>
<dbReference type="InterPro" id="IPR036397">
    <property type="entry name" value="RNaseH_sf"/>
</dbReference>
<dbReference type="EMBL" id="BMAW01016040">
    <property type="protein sequence ID" value="GFT46810.1"/>
    <property type="molecule type" value="Genomic_DNA"/>
</dbReference>
<dbReference type="GO" id="GO:0015074">
    <property type="term" value="P:DNA integration"/>
    <property type="evidence" value="ECO:0007669"/>
    <property type="project" value="InterPro"/>
</dbReference>
<keyword evidence="3" id="KW-1185">Reference proteome</keyword>
<gene>
    <name evidence="2" type="ORF">NPIL_466191</name>
</gene>
<dbReference type="Gene3D" id="3.30.420.10">
    <property type="entry name" value="Ribonuclease H-like superfamily/Ribonuclease H"/>
    <property type="match status" value="1"/>
</dbReference>
<dbReference type="AlphaFoldDB" id="A0A8X6P3X2"/>
<evidence type="ECO:0000259" key="1">
    <source>
        <dbReference type="Pfam" id="PF01498"/>
    </source>
</evidence>
<reference evidence="2" key="1">
    <citation type="submission" date="2020-08" db="EMBL/GenBank/DDBJ databases">
        <title>Multicomponent nature underlies the extraordinary mechanical properties of spider dragline silk.</title>
        <authorList>
            <person name="Kono N."/>
            <person name="Nakamura H."/>
            <person name="Mori M."/>
            <person name="Yoshida Y."/>
            <person name="Ohtoshi R."/>
            <person name="Malay A.D."/>
            <person name="Moran D.A.P."/>
            <person name="Tomita M."/>
            <person name="Numata K."/>
            <person name="Arakawa K."/>
        </authorList>
    </citation>
    <scope>NUCLEOTIDE SEQUENCE</scope>
</reference>
<dbReference type="Pfam" id="PF01498">
    <property type="entry name" value="HTH_Tnp_Tc3_2"/>
    <property type="match status" value="1"/>
</dbReference>